<comment type="caution">
    <text evidence="2">The sequence shown here is derived from an EMBL/GenBank/DDBJ whole genome shotgun (WGS) entry which is preliminary data.</text>
</comment>
<evidence type="ECO:0008006" key="4">
    <source>
        <dbReference type="Google" id="ProtNLM"/>
    </source>
</evidence>
<dbReference type="RefSeq" id="WP_122897599.1">
    <property type="nucleotide sequence ID" value="NZ_RHIB01000001.1"/>
</dbReference>
<dbReference type="OrthoDB" id="2803178at2"/>
<dbReference type="EMBL" id="RHIB01000001">
    <property type="protein sequence ID" value="RNA70089.1"/>
    <property type="molecule type" value="Genomic_DNA"/>
</dbReference>
<keyword evidence="1" id="KW-1133">Transmembrane helix</keyword>
<accession>A0A3M7TXU0</accession>
<name>A0A3M7TXU0_9BACI</name>
<protein>
    <recommendedName>
        <fullName evidence="4">Chemotaxis methyl-accepting receptor HlyB-like 4HB MCP domain-containing protein</fullName>
    </recommendedName>
</protein>
<keyword evidence="3" id="KW-1185">Reference proteome</keyword>
<evidence type="ECO:0000256" key="1">
    <source>
        <dbReference type="SAM" id="Phobius"/>
    </source>
</evidence>
<sequence length="204" mass="23450">MAEQKKRQKPLEQVKLVHKLGFLVCFIVFASAAGGAAILYANEKVTRETATLEQSAAFQEDYSMLLNTVNQVGLLHFQLVTSGYNEDRIERADLLLGEAGEMFTELNREVSDHQEMSNYFSLFEKAINNYAGISETHFQSIYVGDEVERIRNRVVPEIIRTDQSINQANTRIQQTLEAVRDDRLPSWKKLWFSHRLFCTGRLPF</sequence>
<organism evidence="2 3">
    <name type="scientific">Alteribacter keqinensis</name>
    <dbReference type="NCBI Taxonomy" id="2483800"/>
    <lineage>
        <taxon>Bacteria</taxon>
        <taxon>Bacillati</taxon>
        <taxon>Bacillota</taxon>
        <taxon>Bacilli</taxon>
        <taxon>Bacillales</taxon>
        <taxon>Bacillaceae</taxon>
        <taxon>Alteribacter</taxon>
    </lineage>
</organism>
<evidence type="ECO:0000313" key="2">
    <source>
        <dbReference type="EMBL" id="RNA70089.1"/>
    </source>
</evidence>
<gene>
    <name evidence="2" type="ORF">EBO34_09225</name>
</gene>
<dbReference type="Proteomes" id="UP000278746">
    <property type="component" value="Unassembled WGS sequence"/>
</dbReference>
<feature type="transmembrane region" description="Helical" evidence="1">
    <location>
        <begin position="20"/>
        <end position="41"/>
    </location>
</feature>
<proteinExistence type="predicted"/>
<evidence type="ECO:0000313" key="3">
    <source>
        <dbReference type="Proteomes" id="UP000278746"/>
    </source>
</evidence>
<dbReference type="AlphaFoldDB" id="A0A3M7TXU0"/>
<keyword evidence="1" id="KW-0812">Transmembrane</keyword>
<reference evidence="2 3" key="1">
    <citation type="submission" date="2018-10" db="EMBL/GenBank/DDBJ databases">
        <title>Bacillus Keqinensis sp. nov., a moderately halophilic bacterium isolated from a saline-alkaline lake.</title>
        <authorList>
            <person name="Wang H."/>
        </authorList>
    </citation>
    <scope>NUCLEOTIDE SEQUENCE [LARGE SCALE GENOMIC DNA]</scope>
    <source>
        <strain evidence="2 3">KQ-3</strain>
    </source>
</reference>
<keyword evidence="1" id="KW-0472">Membrane</keyword>